<dbReference type="OrthoDB" id="3478973at2"/>
<evidence type="ECO:0000313" key="2">
    <source>
        <dbReference type="Proteomes" id="UP000325849"/>
    </source>
</evidence>
<sequence>MDAAEDPVAMVACLREEHRNEPWNPRWNDLEVAGVDLVSLDTRLEGCAYTWVANDGSLHEQGMATVRLILNQLEKVLPELAEDDNPQVWHRLQRMAQLIVVHNIRPTEASS</sequence>
<organism evidence="1 2">
    <name type="scientific">Streptomyces adustus</name>
    <dbReference type="NCBI Taxonomy" id="1609272"/>
    <lineage>
        <taxon>Bacteria</taxon>
        <taxon>Bacillati</taxon>
        <taxon>Actinomycetota</taxon>
        <taxon>Actinomycetes</taxon>
        <taxon>Kitasatosporales</taxon>
        <taxon>Streptomycetaceae</taxon>
        <taxon>Streptomyces</taxon>
    </lineage>
</organism>
<evidence type="ECO:0000313" key="1">
    <source>
        <dbReference type="EMBL" id="MPY34167.1"/>
    </source>
</evidence>
<dbReference type="Proteomes" id="UP000325849">
    <property type="component" value="Unassembled WGS sequence"/>
</dbReference>
<protein>
    <submittedName>
        <fullName evidence="1">Uncharacterized protein</fullName>
    </submittedName>
</protein>
<dbReference type="AlphaFoldDB" id="A0A5N8VFZ9"/>
<comment type="caution">
    <text evidence="1">The sequence shown here is derived from an EMBL/GenBank/DDBJ whole genome shotgun (WGS) entry which is preliminary data.</text>
</comment>
<name>A0A5N8VFZ9_9ACTN</name>
<proteinExistence type="predicted"/>
<dbReference type="RefSeq" id="WP_152891338.1">
    <property type="nucleotide sequence ID" value="NZ_VJZD01000102.1"/>
</dbReference>
<accession>A0A5N8VFZ9</accession>
<reference evidence="1 2" key="1">
    <citation type="submission" date="2019-07" db="EMBL/GenBank/DDBJ databases">
        <title>New species of Amycolatopsis and Streptomyces.</title>
        <authorList>
            <person name="Duangmal K."/>
            <person name="Teo W.F.A."/>
            <person name="Lipun K."/>
        </authorList>
    </citation>
    <scope>NUCLEOTIDE SEQUENCE [LARGE SCALE GENOMIC DNA]</scope>
    <source>
        <strain evidence="1 2">NBRC 109810</strain>
    </source>
</reference>
<gene>
    <name evidence="1" type="ORF">FNH09_23825</name>
</gene>
<dbReference type="EMBL" id="VJZD01000102">
    <property type="protein sequence ID" value="MPY34167.1"/>
    <property type="molecule type" value="Genomic_DNA"/>
</dbReference>
<keyword evidence="2" id="KW-1185">Reference proteome</keyword>